<organism evidence="1 2">
    <name type="scientific">Citrus sinensis</name>
    <name type="common">Sweet orange</name>
    <name type="synonym">Citrus aurantium var. sinensis</name>
    <dbReference type="NCBI Taxonomy" id="2711"/>
    <lineage>
        <taxon>Eukaryota</taxon>
        <taxon>Viridiplantae</taxon>
        <taxon>Streptophyta</taxon>
        <taxon>Embryophyta</taxon>
        <taxon>Tracheophyta</taxon>
        <taxon>Spermatophyta</taxon>
        <taxon>Magnoliopsida</taxon>
        <taxon>eudicotyledons</taxon>
        <taxon>Gunneridae</taxon>
        <taxon>Pentapetalae</taxon>
        <taxon>rosids</taxon>
        <taxon>malvids</taxon>
        <taxon>Sapindales</taxon>
        <taxon>Rutaceae</taxon>
        <taxon>Aurantioideae</taxon>
        <taxon>Citrus</taxon>
    </lineage>
</organism>
<gene>
    <name evidence="1" type="ORF">KPL71_017113</name>
</gene>
<dbReference type="Proteomes" id="UP000829398">
    <property type="component" value="Chromosome 6"/>
</dbReference>
<protein>
    <submittedName>
        <fullName evidence="1">Transcription factor jumonji (JmjC) domain-containing protein</fullName>
    </submittedName>
</protein>
<name>A0ACB8JM88_CITSI</name>
<dbReference type="EMBL" id="CM039175">
    <property type="protein sequence ID" value="KAH9733698.1"/>
    <property type="molecule type" value="Genomic_DNA"/>
</dbReference>
<evidence type="ECO:0000313" key="2">
    <source>
        <dbReference type="Proteomes" id="UP000829398"/>
    </source>
</evidence>
<sequence>MEPPEELRCQRNSGSGWRCKHWRIHGQPTCEEHYLYSLRRNDKRKRQLQLCTANKKAVEEKVGIREGEFEEEEEGKTCNNADLVFVNKEKNKGSGTIGQVEVEPLAKRTRRNSSLQLQKTNKEEKKIVGNGGHKFEEEERACNEFDDVSVNKENDNGSVTIGGMELEPLSRRTRSKSSLQLHKTNKVVAIHLYKTSTTSTRNGAVDSQVKSNPQNKDIVGNRGSEIEEEELAANEAGDILVKKENGDGGQIEVEPSATGRTRSRKLQLQKSNNQQEENVSNGREDKFHYCHQCHQNHNRVISCQKCERKHYCATCIQRWYPTMSEEAIAKSCPFCCRNCNCKACLHNSEIVKVTRDLGAPAKTVENTGHFKYLLRLLYPFLRKFHHDQVKEKKIEAKIKDSFVPLWTGLELSEIEVPQVVLRSNERLFCNNCKTSIVDYYRSCPRCSYDLCLTCCREIRDGCLQGGVNMYTSHFDRGKAYLHGGESLPLPSGKKSGIRFSSKKRMRKISQWKARENGDIPCPVNKLGGCGHEYLELKCIFANGWLSELKVKAKKLVKVHNLVDRPHHSGQSCSCFKLNGQIDPCSKSLRKAASREGVSDNYLYCPSATDVQHESLEHFKSHWIKGEPLIITNVLDYSSGLSWEPMVMSRAVRDTSYSKGSQKLVVKTVKINTYQFFKGYMEGRTHSNSWPVILKLKDWPPSSLFEERLPRHGAEFMNILPYKDYTHPYSGILNIATKLPPDFLKPDLGPKAYIAYGVAEELGRGDSVTKLHCDMSDAVNVLMHTAKVDYSSKQVAEIEKLKRKHAIQDRREFFNPLYARDETFDMNHSKSEEKLRPISSMQSNTLSLNGKDGGALWDIFRREDVPKLGEYLRNHHKEFRHVYCSPVEQVVHPIHDQTFYLNMYHKKKLKEEFGVEPWSFVQQLGEAVLIPAGCPHQVRNLMSCTKIALDFVSPENINECIRLTDEFRTLPRNHRAKKDKLQVKKMCLHAIDYVVQGLEKLTE</sequence>
<accession>A0ACB8JM88</accession>
<comment type="caution">
    <text evidence="1">The sequence shown here is derived from an EMBL/GenBank/DDBJ whole genome shotgun (WGS) entry which is preliminary data.</text>
</comment>
<reference evidence="2" key="1">
    <citation type="journal article" date="2023" name="Hortic. Res.">
        <title>A chromosome-level phased genome enabling allele-level studies in sweet orange: a case study on citrus Huanglongbing tolerance.</title>
        <authorList>
            <person name="Wu B."/>
            <person name="Yu Q."/>
            <person name="Deng Z."/>
            <person name="Duan Y."/>
            <person name="Luo F."/>
            <person name="Gmitter F. Jr."/>
        </authorList>
    </citation>
    <scope>NUCLEOTIDE SEQUENCE [LARGE SCALE GENOMIC DNA]</scope>
    <source>
        <strain evidence="2">cv. Valencia</strain>
    </source>
</reference>
<proteinExistence type="predicted"/>
<evidence type="ECO:0000313" key="1">
    <source>
        <dbReference type="EMBL" id="KAH9733698.1"/>
    </source>
</evidence>
<keyword evidence="2" id="KW-1185">Reference proteome</keyword>